<organism evidence="17 18">
    <name type="scientific">Desulfamplus magnetovallimortis</name>
    <dbReference type="NCBI Taxonomy" id="1246637"/>
    <lineage>
        <taxon>Bacteria</taxon>
        <taxon>Pseudomonadati</taxon>
        <taxon>Thermodesulfobacteriota</taxon>
        <taxon>Desulfobacteria</taxon>
        <taxon>Desulfobacterales</taxon>
        <taxon>Desulfobacteraceae</taxon>
        <taxon>Desulfamplus</taxon>
    </lineage>
</organism>
<evidence type="ECO:0000256" key="3">
    <source>
        <dbReference type="ARBA" id="ARBA00012438"/>
    </source>
</evidence>
<dbReference type="GO" id="GO:0005524">
    <property type="term" value="F:ATP binding"/>
    <property type="evidence" value="ECO:0007669"/>
    <property type="project" value="UniProtKB-KW"/>
</dbReference>
<sequence length="814" mass="90616">MENCSELACQNLTIILPLNCIDRVMDKNIEELMLENQMLRQEIKVAREAADITARLVVKQFEKTEQMLNRFQAANAQRQAVLDAATQLSIIATNLEGTITLFNRGASNLLGFSESEMVGKRNISSIHLPEELLNYANQLTGVKPLKPDAAKIFDIHVKQQISRTSEWTYICKDETCLTVNLSITAFYNAKGVMKGYLFTAMDMSSHKQMEYELIQAMKSAESANASKGDFLARMSHEIRTPMNGILGMTHLLRKTELDGKQGNYLDKILTSANTLLNLINDILDFSKIDAGKLELESIDFDLEDVLANLVNAIGLQAEEKGLEFLFQIDRNVPCKLKGDPLRLGQILMNLASNAVKFTEKGEIVISVALDDSDTENKVSPEKAAVNKEAIPSPDNSFSNCNGLTCSDVFLRFSVKDSGIGLNPEQIEFLFEAFSQADDSITRKYGGTGLGLSICSQLTDMMDGKIWAESTPGKGTTFTFTVKLQCSQTVKHHFLHHMPCQDIFRGRKALVVDDNKIARELLVDMLTSFQMDVDSAVDGQSALNCLEEAVAKGKPYDVVLLDWIMPGMNGIETARCIKANAAMANTPSMLMVTANGREEARTEAEKAGLNAFLLKPVYSSVMYETLLQTLGMDYLYHGQRHKTGQDITNLSNMKKIEGARVLLVEDNPINQEVALEFLKDAGIVTRVANNGEECLKMLDSDTFDLVLMDIQMPILDGLETTRIIRNQKKLISLPIIAMTAHAMAGDREKSIDAGMNGHLNKPVDHFELYKILQQFISDKKKMRELKKSCHLNPSFNPRTKILQLQPSQNQHSSPQ</sequence>
<dbReference type="CDD" id="cd00082">
    <property type="entry name" value="HisKA"/>
    <property type="match status" value="1"/>
</dbReference>
<dbReference type="PANTHER" id="PTHR45339">
    <property type="entry name" value="HYBRID SIGNAL TRANSDUCTION HISTIDINE KINASE J"/>
    <property type="match status" value="1"/>
</dbReference>
<evidence type="ECO:0000256" key="4">
    <source>
        <dbReference type="ARBA" id="ARBA00022553"/>
    </source>
</evidence>
<evidence type="ECO:0000256" key="8">
    <source>
        <dbReference type="ARBA" id="ARBA00022840"/>
    </source>
</evidence>
<evidence type="ECO:0000256" key="5">
    <source>
        <dbReference type="ARBA" id="ARBA00022679"/>
    </source>
</evidence>
<dbReference type="InterPro" id="IPR003594">
    <property type="entry name" value="HATPase_dom"/>
</dbReference>
<keyword evidence="7 17" id="KW-0418">Kinase</keyword>
<feature type="domain" description="Response regulatory" evidence="14">
    <location>
        <begin position="659"/>
        <end position="775"/>
    </location>
</feature>
<keyword evidence="9" id="KW-0902">Two-component regulatory system</keyword>
<name>A0A1W1HII1_9BACT</name>
<evidence type="ECO:0000256" key="7">
    <source>
        <dbReference type="ARBA" id="ARBA00022777"/>
    </source>
</evidence>
<dbReference type="GO" id="GO:0016020">
    <property type="term" value="C:membrane"/>
    <property type="evidence" value="ECO:0007669"/>
    <property type="project" value="UniProtKB-SubCell"/>
</dbReference>
<evidence type="ECO:0000256" key="2">
    <source>
        <dbReference type="ARBA" id="ARBA00004370"/>
    </source>
</evidence>
<dbReference type="SUPFAM" id="SSF55785">
    <property type="entry name" value="PYP-like sensor domain (PAS domain)"/>
    <property type="match status" value="1"/>
</dbReference>
<dbReference type="SUPFAM" id="SSF55874">
    <property type="entry name" value="ATPase domain of HSP90 chaperone/DNA topoisomerase II/histidine kinase"/>
    <property type="match status" value="1"/>
</dbReference>
<dbReference type="PROSITE" id="PS50110">
    <property type="entry name" value="RESPONSE_REGULATORY"/>
    <property type="match status" value="2"/>
</dbReference>
<comment type="subcellular location">
    <subcellularLocation>
        <location evidence="2">Membrane</location>
    </subcellularLocation>
</comment>
<dbReference type="CDD" id="cd16922">
    <property type="entry name" value="HATPase_EvgS-ArcB-TorS-like"/>
    <property type="match status" value="1"/>
</dbReference>
<dbReference type="PANTHER" id="PTHR45339:SF1">
    <property type="entry name" value="HYBRID SIGNAL TRANSDUCTION HISTIDINE KINASE J"/>
    <property type="match status" value="1"/>
</dbReference>
<evidence type="ECO:0000256" key="12">
    <source>
        <dbReference type="SAM" id="MobiDB-lite"/>
    </source>
</evidence>
<dbReference type="PROSITE" id="PS50113">
    <property type="entry name" value="PAC"/>
    <property type="match status" value="1"/>
</dbReference>
<dbReference type="NCBIfam" id="TIGR00229">
    <property type="entry name" value="sensory_box"/>
    <property type="match status" value="1"/>
</dbReference>
<evidence type="ECO:0000313" key="17">
    <source>
        <dbReference type="EMBL" id="SLM32243.1"/>
    </source>
</evidence>
<gene>
    <name evidence="17" type="ORF">MTBBW1_600073</name>
</gene>
<dbReference type="EC" id="2.7.13.3" evidence="3"/>
<keyword evidence="10" id="KW-0472">Membrane</keyword>
<dbReference type="Pfam" id="PF00512">
    <property type="entry name" value="HisKA"/>
    <property type="match status" value="1"/>
</dbReference>
<dbReference type="InterPro" id="IPR011006">
    <property type="entry name" value="CheY-like_superfamily"/>
</dbReference>
<evidence type="ECO:0000259" key="16">
    <source>
        <dbReference type="PROSITE" id="PS50113"/>
    </source>
</evidence>
<keyword evidence="6" id="KW-0547">Nucleotide-binding</keyword>
<evidence type="ECO:0000256" key="11">
    <source>
        <dbReference type="PROSITE-ProRule" id="PRU00169"/>
    </source>
</evidence>
<keyword evidence="5 17" id="KW-0808">Transferase</keyword>
<dbReference type="SMART" id="SM00086">
    <property type="entry name" value="PAC"/>
    <property type="match status" value="1"/>
</dbReference>
<dbReference type="InterPro" id="IPR003661">
    <property type="entry name" value="HisK_dim/P_dom"/>
</dbReference>
<proteinExistence type="predicted"/>
<dbReference type="FunFam" id="1.10.287.130:FF:000038">
    <property type="entry name" value="Sensory transduction histidine kinase"/>
    <property type="match status" value="1"/>
</dbReference>
<dbReference type="CDD" id="cd00130">
    <property type="entry name" value="PAS"/>
    <property type="match status" value="1"/>
</dbReference>
<dbReference type="SMART" id="SM00091">
    <property type="entry name" value="PAS"/>
    <property type="match status" value="1"/>
</dbReference>
<evidence type="ECO:0000256" key="9">
    <source>
        <dbReference type="ARBA" id="ARBA00023012"/>
    </source>
</evidence>
<reference evidence="17 18" key="1">
    <citation type="submission" date="2017-03" db="EMBL/GenBank/DDBJ databases">
        <authorList>
            <person name="Afonso C.L."/>
            <person name="Miller P.J."/>
            <person name="Scott M.A."/>
            <person name="Spackman E."/>
            <person name="Goraichik I."/>
            <person name="Dimitrov K.M."/>
            <person name="Suarez D.L."/>
            <person name="Swayne D.E."/>
        </authorList>
    </citation>
    <scope>NUCLEOTIDE SEQUENCE [LARGE SCALE GENOMIC DNA]</scope>
    <source>
        <strain evidence="17">PRJEB14757</strain>
    </source>
</reference>
<evidence type="ECO:0000256" key="1">
    <source>
        <dbReference type="ARBA" id="ARBA00000085"/>
    </source>
</evidence>
<evidence type="ECO:0000256" key="6">
    <source>
        <dbReference type="ARBA" id="ARBA00022741"/>
    </source>
</evidence>
<dbReference type="PRINTS" id="PR00344">
    <property type="entry name" value="BCTRLSENSOR"/>
</dbReference>
<dbReference type="SUPFAM" id="SSF52172">
    <property type="entry name" value="CheY-like"/>
    <property type="match status" value="2"/>
</dbReference>
<accession>A0A1W1HII1</accession>
<evidence type="ECO:0000256" key="10">
    <source>
        <dbReference type="ARBA" id="ARBA00023136"/>
    </source>
</evidence>
<dbReference type="EMBL" id="FWEV01000304">
    <property type="protein sequence ID" value="SLM32243.1"/>
    <property type="molecule type" value="Genomic_DNA"/>
</dbReference>
<dbReference type="InterPro" id="IPR035965">
    <property type="entry name" value="PAS-like_dom_sf"/>
</dbReference>
<dbReference type="AlphaFoldDB" id="A0A1W1HII1"/>
<evidence type="ECO:0000259" key="15">
    <source>
        <dbReference type="PROSITE" id="PS50112"/>
    </source>
</evidence>
<dbReference type="Gene3D" id="3.30.565.10">
    <property type="entry name" value="Histidine kinase-like ATPase, C-terminal domain"/>
    <property type="match status" value="1"/>
</dbReference>
<keyword evidence="8" id="KW-0067">ATP-binding</keyword>
<dbReference type="SUPFAM" id="SSF47384">
    <property type="entry name" value="Homodimeric domain of signal transducing histidine kinase"/>
    <property type="match status" value="1"/>
</dbReference>
<dbReference type="InterPro" id="IPR004358">
    <property type="entry name" value="Sig_transdc_His_kin-like_C"/>
</dbReference>
<feature type="domain" description="Histidine kinase" evidence="13">
    <location>
        <begin position="233"/>
        <end position="485"/>
    </location>
</feature>
<keyword evidence="4 11" id="KW-0597">Phosphoprotein</keyword>
<dbReference type="InterPro" id="IPR000014">
    <property type="entry name" value="PAS"/>
</dbReference>
<dbReference type="Pfam" id="PF02518">
    <property type="entry name" value="HATPase_c"/>
    <property type="match status" value="1"/>
</dbReference>
<dbReference type="STRING" id="1246637.MTBBW1_600073"/>
<dbReference type="SMART" id="SM00448">
    <property type="entry name" value="REC"/>
    <property type="match status" value="2"/>
</dbReference>
<feature type="domain" description="Response regulatory" evidence="14">
    <location>
        <begin position="507"/>
        <end position="629"/>
    </location>
</feature>
<dbReference type="SMART" id="SM00388">
    <property type="entry name" value="HisKA"/>
    <property type="match status" value="1"/>
</dbReference>
<evidence type="ECO:0000259" key="13">
    <source>
        <dbReference type="PROSITE" id="PS50109"/>
    </source>
</evidence>
<dbReference type="InterPro" id="IPR001610">
    <property type="entry name" value="PAC"/>
</dbReference>
<dbReference type="Proteomes" id="UP000191931">
    <property type="component" value="Unassembled WGS sequence"/>
</dbReference>
<dbReference type="InterPro" id="IPR036097">
    <property type="entry name" value="HisK_dim/P_sf"/>
</dbReference>
<dbReference type="InterPro" id="IPR000700">
    <property type="entry name" value="PAS-assoc_C"/>
</dbReference>
<dbReference type="InterPro" id="IPR005467">
    <property type="entry name" value="His_kinase_dom"/>
</dbReference>
<dbReference type="SMART" id="SM00387">
    <property type="entry name" value="HATPase_c"/>
    <property type="match status" value="1"/>
</dbReference>
<dbReference type="Pfam" id="PF13426">
    <property type="entry name" value="PAS_9"/>
    <property type="match status" value="1"/>
</dbReference>
<dbReference type="CDD" id="cd17546">
    <property type="entry name" value="REC_hyHK_CKI1_RcsC-like"/>
    <property type="match status" value="2"/>
</dbReference>
<evidence type="ECO:0000259" key="14">
    <source>
        <dbReference type="PROSITE" id="PS50110"/>
    </source>
</evidence>
<feature type="modified residue" description="4-aspartylphosphate" evidence="11">
    <location>
        <position position="708"/>
    </location>
</feature>
<comment type="catalytic activity">
    <reaction evidence="1">
        <text>ATP + protein L-histidine = ADP + protein N-phospho-L-histidine.</text>
        <dbReference type="EC" id="2.7.13.3"/>
    </reaction>
</comment>
<dbReference type="InterPro" id="IPR001789">
    <property type="entry name" value="Sig_transdc_resp-reg_receiver"/>
</dbReference>
<dbReference type="PROSITE" id="PS50112">
    <property type="entry name" value="PAS"/>
    <property type="match status" value="1"/>
</dbReference>
<dbReference type="Pfam" id="PF00072">
    <property type="entry name" value="Response_reg"/>
    <property type="match status" value="2"/>
</dbReference>
<protein>
    <recommendedName>
        <fullName evidence="3">histidine kinase</fullName>
        <ecNumber evidence="3">2.7.13.3</ecNumber>
    </recommendedName>
</protein>
<feature type="modified residue" description="4-aspartylphosphate" evidence="11">
    <location>
        <position position="561"/>
    </location>
</feature>
<feature type="domain" description="PAC" evidence="16">
    <location>
        <begin position="163"/>
        <end position="215"/>
    </location>
</feature>
<dbReference type="Gene3D" id="3.40.50.2300">
    <property type="match status" value="2"/>
</dbReference>
<feature type="domain" description="PAS" evidence="15">
    <location>
        <begin position="74"/>
        <end position="131"/>
    </location>
</feature>
<dbReference type="GO" id="GO:0000155">
    <property type="term" value="F:phosphorelay sensor kinase activity"/>
    <property type="evidence" value="ECO:0007669"/>
    <property type="project" value="InterPro"/>
</dbReference>
<keyword evidence="18" id="KW-1185">Reference proteome</keyword>
<dbReference type="Gene3D" id="1.10.287.130">
    <property type="match status" value="1"/>
</dbReference>
<dbReference type="PROSITE" id="PS50109">
    <property type="entry name" value="HIS_KIN"/>
    <property type="match status" value="1"/>
</dbReference>
<dbReference type="InterPro" id="IPR036890">
    <property type="entry name" value="HATPase_C_sf"/>
</dbReference>
<dbReference type="Gene3D" id="3.30.450.20">
    <property type="entry name" value="PAS domain"/>
    <property type="match status" value="1"/>
</dbReference>
<evidence type="ECO:0000313" key="18">
    <source>
        <dbReference type="Proteomes" id="UP000191931"/>
    </source>
</evidence>
<feature type="region of interest" description="Disordered" evidence="12">
    <location>
        <begin position="792"/>
        <end position="814"/>
    </location>
</feature>